<keyword evidence="2" id="KW-1185">Reference proteome</keyword>
<dbReference type="Proteomes" id="UP000471381">
    <property type="component" value="Unassembled WGS sequence"/>
</dbReference>
<organism evidence="1 2">
    <name type="scientific">Alteromonas genovensis</name>
    <dbReference type="NCBI Taxonomy" id="471225"/>
    <lineage>
        <taxon>Bacteria</taxon>
        <taxon>Pseudomonadati</taxon>
        <taxon>Pseudomonadota</taxon>
        <taxon>Gammaproteobacteria</taxon>
        <taxon>Alteromonadales</taxon>
        <taxon>Alteromonadaceae</taxon>
        <taxon>Alteromonas/Salinimonas group</taxon>
        <taxon>Alteromonas</taxon>
    </lineage>
</organism>
<evidence type="ECO:0000313" key="1">
    <source>
        <dbReference type="EMBL" id="NDW15169.1"/>
    </source>
</evidence>
<comment type="caution">
    <text evidence="1">The sequence shown here is derived from an EMBL/GenBank/DDBJ whole genome shotgun (WGS) entry which is preliminary data.</text>
</comment>
<sequence>MITHRDIQDACYLKSKLNRYQNEKDIFWPFYLWRVAAPKNKSSLNIFQMLVLKLILAGCRENEKLCRYSNLDKELIRHILAQLTNEGYLYGWSHTDKAKQLLLGVEESTNEKTSYYILQDATTGKLMPRVLSTLPHIEGMDFTERFPQFVRSKGSGKLVKPLLISDTVKPEAPTSEQMNTSLRAYRRVLNQLKQADFYVSDDTLEVTYSIEFIEPEPIAAFIHTKLFSTISGERSWYLSDPTGLTETLPELNDIAELLLASNKHLASRVSEVMGIAEDEQPLGHNQQEQLFEEQAKVELLASYPWVQQYSLIEKHVLATLRFKKRVEKRVDDFKPPRSEDLEGLLSELQKVIEAWLKTLMKPDESNSDWEVLVMRWNTTRNGERPIFQHDKRLVEQIYLSVNGVSTFSAKRLSTVKGGNVQSAMTRGNQSLKPMLAAVLLTLPHVVEQLSTLLPNWLDDAIRLADDRNRKASHASSEVLTKEEVQSHLDSTNELLTVLEKVLGRK</sequence>
<accession>A0A6N9TI07</accession>
<name>A0A6N9TI07_9ALTE</name>
<dbReference type="RefSeq" id="WP_163105706.1">
    <property type="nucleotide sequence ID" value="NZ_JAAAWO010000003.1"/>
</dbReference>
<reference evidence="1 2" key="1">
    <citation type="submission" date="2020-01" db="EMBL/GenBank/DDBJ databases">
        <title>Genomes of bacteria type strains.</title>
        <authorList>
            <person name="Chen J."/>
            <person name="Zhu S."/>
            <person name="Yang J."/>
        </authorList>
    </citation>
    <scope>NUCLEOTIDE SEQUENCE [LARGE SCALE GENOMIC DNA]</scope>
    <source>
        <strain evidence="1 2">LMG 24078</strain>
    </source>
</reference>
<gene>
    <name evidence="1" type="ORF">GTQ48_06510</name>
</gene>
<dbReference type="AlphaFoldDB" id="A0A6N9TI07"/>
<dbReference type="EMBL" id="JAAAWO010000003">
    <property type="protein sequence ID" value="NDW15169.1"/>
    <property type="molecule type" value="Genomic_DNA"/>
</dbReference>
<protein>
    <submittedName>
        <fullName evidence="1">Uncharacterized protein</fullName>
    </submittedName>
</protein>
<evidence type="ECO:0000313" key="2">
    <source>
        <dbReference type="Proteomes" id="UP000471381"/>
    </source>
</evidence>
<proteinExistence type="predicted"/>